<evidence type="ECO:0000313" key="2">
    <source>
        <dbReference type="EMBL" id="SOD11758.1"/>
    </source>
</evidence>
<sequence length="121" mass="13682">MQSKGAKIGFIVLLIVFGIGAYWFYNYGPFAQINNEAKKAYQNYSKTEATIISQESNGRIGKGANIIWTIQFKNDKGELVTAKMDKNALPSKENGEKLIIYYDVENLNSVTSEEHYNEVMN</sequence>
<dbReference type="EMBL" id="OCMT01000001">
    <property type="protein sequence ID" value="SOD11758.1"/>
    <property type="molecule type" value="Genomic_DNA"/>
</dbReference>
<dbReference type="AlphaFoldDB" id="A0A285ZQ61"/>
<name>A0A285ZQ61_9SPHI</name>
<evidence type="ECO:0000256" key="1">
    <source>
        <dbReference type="SAM" id="Phobius"/>
    </source>
</evidence>
<proteinExistence type="predicted"/>
<keyword evidence="1" id="KW-1133">Transmembrane helix</keyword>
<gene>
    <name evidence="2" type="ORF">SAMN06297358_0319</name>
</gene>
<dbReference type="RefSeq" id="WP_097127914.1">
    <property type="nucleotide sequence ID" value="NZ_OCMT01000001.1"/>
</dbReference>
<accession>A0A285ZQ61</accession>
<dbReference type="OrthoDB" id="1361301at2"/>
<protein>
    <recommendedName>
        <fullName evidence="4">DUF3592 domain-containing protein</fullName>
    </recommendedName>
</protein>
<evidence type="ECO:0000313" key="3">
    <source>
        <dbReference type="Proteomes" id="UP000219281"/>
    </source>
</evidence>
<feature type="transmembrane region" description="Helical" evidence="1">
    <location>
        <begin position="7"/>
        <end position="25"/>
    </location>
</feature>
<keyword evidence="1" id="KW-0812">Transmembrane</keyword>
<dbReference type="Proteomes" id="UP000219281">
    <property type="component" value="Unassembled WGS sequence"/>
</dbReference>
<organism evidence="2 3">
    <name type="scientific">Pedobacter xixiisoli</name>
    <dbReference type="NCBI Taxonomy" id="1476464"/>
    <lineage>
        <taxon>Bacteria</taxon>
        <taxon>Pseudomonadati</taxon>
        <taxon>Bacteroidota</taxon>
        <taxon>Sphingobacteriia</taxon>
        <taxon>Sphingobacteriales</taxon>
        <taxon>Sphingobacteriaceae</taxon>
        <taxon>Pedobacter</taxon>
    </lineage>
</organism>
<reference evidence="3" key="1">
    <citation type="submission" date="2017-09" db="EMBL/GenBank/DDBJ databases">
        <authorList>
            <person name="Varghese N."/>
            <person name="Submissions S."/>
        </authorList>
    </citation>
    <scope>NUCLEOTIDE SEQUENCE [LARGE SCALE GENOMIC DNA]</scope>
    <source>
        <strain evidence="3">CGMCC 1.12803</strain>
    </source>
</reference>
<keyword evidence="3" id="KW-1185">Reference proteome</keyword>
<keyword evidence="1" id="KW-0472">Membrane</keyword>
<evidence type="ECO:0008006" key="4">
    <source>
        <dbReference type="Google" id="ProtNLM"/>
    </source>
</evidence>